<dbReference type="SMART" id="SM00388">
    <property type="entry name" value="HisKA"/>
    <property type="match status" value="1"/>
</dbReference>
<dbReference type="Gene3D" id="3.30.565.10">
    <property type="entry name" value="Histidine kinase-like ATPase, C-terminal domain"/>
    <property type="match status" value="1"/>
</dbReference>
<evidence type="ECO:0000256" key="6">
    <source>
        <dbReference type="ARBA" id="ARBA00022679"/>
    </source>
</evidence>
<keyword evidence="13 15" id="KW-0472">Membrane</keyword>
<dbReference type="RefSeq" id="WP_188160240.1">
    <property type="nucleotide sequence ID" value="NZ_BMGH01000001.1"/>
</dbReference>
<dbReference type="InterPro" id="IPR003661">
    <property type="entry name" value="HisK_dim/P_dom"/>
</dbReference>
<evidence type="ECO:0000256" key="10">
    <source>
        <dbReference type="ARBA" id="ARBA00022840"/>
    </source>
</evidence>
<evidence type="ECO:0000256" key="11">
    <source>
        <dbReference type="ARBA" id="ARBA00022989"/>
    </source>
</evidence>
<feature type="compositionally biased region" description="Acidic residues" evidence="14">
    <location>
        <begin position="757"/>
        <end position="769"/>
    </location>
</feature>
<gene>
    <name evidence="18" type="primary">ntrY</name>
    <name evidence="18" type="ORF">GCM10011342_10740</name>
</gene>
<feature type="transmembrane region" description="Helical" evidence="15">
    <location>
        <begin position="309"/>
        <end position="334"/>
    </location>
</feature>
<dbReference type="SUPFAM" id="SSF47384">
    <property type="entry name" value="Homodimeric domain of signal transducing histidine kinase"/>
    <property type="match status" value="1"/>
</dbReference>
<dbReference type="CDD" id="cd06225">
    <property type="entry name" value="HAMP"/>
    <property type="match status" value="1"/>
</dbReference>
<dbReference type="Gene3D" id="1.10.287.130">
    <property type="match status" value="1"/>
</dbReference>
<dbReference type="InterPro" id="IPR036890">
    <property type="entry name" value="HATPase_C_sf"/>
</dbReference>
<evidence type="ECO:0000313" key="18">
    <source>
        <dbReference type="EMBL" id="GGD03601.1"/>
    </source>
</evidence>
<dbReference type="SMART" id="SM00387">
    <property type="entry name" value="HATPase_c"/>
    <property type="match status" value="1"/>
</dbReference>
<evidence type="ECO:0000256" key="7">
    <source>
        <dbReference type="ARBA" id="ARBA00022692"/>
    </source>
</evidence>
<dbReference type="EC" id="2.7.13.3" evidence="3"/>
<evidence type="ECO:0000256" key="8">
    <source>
        <dbReference type="ARBA" id="ARBA00022741"/>
    </source>
</evidence>
<evidence type="ECO:0000256" key="15">
    <source>
        <dbReference type="SAM" id="Phobius"/>
    </source>
</evidence>
<feature type="region of interest" description="Disordered" evidence="14">
    <location>
        <begin position="735"/>
        <end position="769"/>
    </location>
</feature>
<dbReference type="InterPro" id="IPR035965">
    <property type="entry name" value="PAS-like_dom_sf"/>
</dbReference>
<evidence type="ECO:0000256" key="3">
    <source>
        <dbReference type="ARBA" id="ARBA00012438"/>
    </source>
</evidence>
<evidence type="ECO:0000256" key="5">
    <source>
        <dbReference type="ARBA" id="ARBA00022553"/>
    </source>
</evidence>
<evidence type="ECO:0000256" key="9">
    <source>
        <dbReference type="ARBA" id="ARBA00022777"/>
    </source>
</evidence>
<comment type="catalytic activity">
    <reaction evidence="1">
        <text>ATP + protein L-histidine = ADP + protein N-phospho-L-histidine.</text>
        <dbReference type="EC" id="2.7.13.3"/>
    </reaction>
</comment>
<dbReference type="Pfam" id="PF00672">
    <property type="entry name" value="HAMP"/>
    <property type="match status" value="1"/>
</dbReference>
<feature type="domain" description="HAMP" evidence="17">
    <location>
        <begin position="331"/>
        <end position="384"/>
    </location>
</feature>
<dbReference type="PANTHER" id="PTHR43065">
    <property type="entry name" value="SENSOR HISTIDINE KINASE"/>
    <property type="match status" value="1"/>
</dbReference>
<dbReference type="SUPFAM" id="SSF55874">
    <property type="entry name" value="ATPase domain of HSP90 chaperone/DNA topoisomerase II/histidine kinase"/>
    <property type="match status" value="1"/>
</dbReference>
<dbReference type="PROSITE" id="PS50109">
    <property type="entry name" value="HIS_KIN"/>
    <property type="match status" value="1"/>
</dbReference>
<dbReference type="Pfam" id="PF02518">
    <property type="entry name" value="HATPase_c"/>
    <property type="match status" value="1"/>
</dbReference>
<dbReference type="Proteomes" id="UP000613582">
    <property type="component" value="Unassembled WGS sequence"/>
</dbReference>
<dbReference type="SUPFAM" id="SSF158472">
    <property type="entry name" value="HAMP domain-like"/>
    <property type="match status" value="1"/>
</dbReference>
<feature type="compositionally biased region" description="Basic and acidic residues" evidence="14">
    <location>
        <begin position="740"/>
        <end position="756"/>
    </location>
</feature>
<keyword evidence="19" id="KW-1185">Reference proteome</keyword>
<dbReference type="GO" id="GO:0005886">
    <property type="term" value="C:plasma membrane"/>
    <property type="evidence" value="ECO:0007669"/>
    <property type="project" value="UniProtKB-SubCell"/>
</dbReference>
<dbReference type="InterPro" id="IPR003594">
    <property type="entry name" value="HATPase_dom"/>
</dbReference>
<evidence type="ECO:0000256" key="13">
    <source>
        <dbReference type="ARBA" id="ARBA00023136"/>
    </source>
</evidence>
<dbReference type="PANTHER" id="PTHR43065:SF10">
    <property type="entry name" value="PEROXIDE STRESS-ACTIVATED HISTIDINE KINASE MAK3"/>
    <property type="match status" value="1"/>
</dbReference>
<evidence type="ECO:0000259" key="16">
    <source>
        <dbReference type="PROSITE" id="PS50109"/>
    </source>
</evidence>
<evidence type="ECO:0000256" key="2">
    <source>
        <dbReference type="ARBA" id="ARBA00004651"/>
    </source>
</evidence>
<evidence type="ECO:0000313" key="19">
    <source>
        <dbReference type="Proteomes" id="UP000613582"/>
    </source>
</evidence>
<dbReference type="SUPFAM" id="SSF55785">
    <property type="entry name" value="PYP-like sensor domain (PAS domain)"/>
    <property type="match status" value="1"/>
</dbReference>
<keyword evidence="6" id="KW-0808">Transferase</keyword>
<dbReference type="CDD" id="cd00082">
    <property type="entry name" value="HisKA"/>
    <property type="match status" value="1"/>
</dbReference>
<keyword evidence="9 18" id="KW-0418">Kinase</keyword>
<keyword evidence="4" id="KW-1003">Cell membrane</keyword>
<dbReference type="GO" id="GO:0000155">
    <property type="term" value="F:phosphorelay sensor kinase activity"/>
    <property type="evidence" value="ECO:0007669"/>
    <property type="project" value="InterPro"/>
</dbReference>
<dbReference type="PRINTS" id="PR00344">
    <property type="entry name" value="BCTRLSENSOR"/>
</dbReference>
<evidence type="ECO:0000256" key="1">
    <source>
        <dbReference type="ARBA" id="ARBA00000085"/>
    </source>
</evidence>
<dbReference type="InterPro" id="IPR003660">
    <property type="entry name" value="HAMP_dom"/>
</dbReference>
<comment type="caution">
    <text evidence="18">The sequence shown here is derived from an EMBL/GenBank/DDBJ whole genome shotgun (WGS) entry which is preliminary data.</text>
</comment>
<keyword evidence="10" id="KW-0067">ATP-binding</keyword>
<accession>A0A8J2V2Q9</accession>
<dbReference type="InterPro" id="IPR036097">
    <property type="entry name" value="HisK_dim/P_sf"/>
</dbReference>
<evidence type="ECO:0000256" key="4">
    <source>
        <dbReference type="ARBA" id="ARBA00022475"/>
    </source>
</evidence>
<sequence length="769" mass="84869">MADRRNLLQELRTDLRRLTQIFPTNWVTIGLIGAALVIFLITMISFTTLIEGLPTMLAVMFAACVVLVGLLSLRVFGRLYGVWRDRRTAKAGSRLHLRLVALLSTVAILPTIIAFMFSAFILSTVSDEFFVDRIDYAADTARGVANSYFGSVADKMGNEMARVAVDLTILEQSGRGIEVNPIGFRQYLYGQAILRDWAAIYLVDGNKQIIARVETVPGVDYRLPDAQTFQQVDVANDVSGRFNFVPQNPDKLDLYRGTLKIRAYDGGYLIAYLGESPIMTNELLKVREFRDSTASFKSRLSDLREMFGIGYALLALIILLGAVWSGMMVATAIVSPIGRLGTAAEKISQGDLGQQVDIRKGDGELGDFAATFNRMSLQLQTQRDDLIEANRQSDDRRQFTEAVLSGVSAGVLGVSAEGRLTIANRTATELLQVSSGKIKGMQLKDVSTELAKLFMEAEEGGDEVSGQVEIARGSQTRILNVRIGNTSSGETLTYVITFDDITELISAQRNAAWGDVARRIAHEIKNPLTPIQLSAERLRRKYRDEITSSPEVFERCTETIIRHVGDIGRMVNEFSSFARMPEPVMSKENIKEIVRNAVFPFQVAHGDIDFETSFPKSAVTAYCDGRLLVQACTNLVKNAVEAIEERQQKGVDPSHGHIRISVAREARFVTISVVDNGVGLPQQVSHRLTEPYMTTRKKGTGLGLAIVRKVIEEHGGTLTFENDTSLGETGARMTMTLPRETPDGSEKTDDTAHDMGSDPEDTEQVQEQV</sequence>
<feature type="domain" description="Histidine kinase" evidence="16">
    <location>
        <begin position="519"/>
        <end position="741"/>
    </location>
</feature>
<keyword evidence="8" id="KW-0547">Nucleotide-binding</keyword>
<dbReference type="PIRSF" id="PIRSF037532">
    <property type="entry name" value="STHK_NtrY"/>
    <property type="match status" value="1"/>
</dbReference>
<keyword evidence="7 15" id="KW-0812">Transmembrane</keyword>
<keyword evidence="11 15" id="KW-1133">Transmembrane helix</keyword>
<dbReference type="Pfam" id="PF19312">
    <property type="entry name" value="NtrY_N"/>
    <property type="match status" value="1"/>
</dbReference>
<name>A0A8J2V2Q9_9PROT</name>
<evidence type="ECO:0000256" key="12">
    <source>
        <dbReference type="ARBA" id="ARBA00023012"/>
    </source>
</evidence>
<proteinExistence type="predicted"/>
<evidence type="ECO:0000256" key="14">
    <source>
        <dbReference type="SAM" id="MobiDB-lite"/>
    </source>
</evidence>
<dbReference type="PROSITE" id="PS50885">
    <property type="entry name" value="HAMP"/>
    <property type="match status" value="1"/>
</dbReference>
<feature type="transmembrane region" description="Helical" evidence="15">
    <location>
        <begin position="21"/>
        <end position="50"/>
    </location>
</feature>
<evidence type="ECO:0000259" key="17">
    <source>
        <dbReference type="PROSITE" id="PS50885"/>
    </source>
</evidence>
<feature type="transmembrane region" description="Helical" evidence="15">
    <location>
        <begin position="97"/>
        <end position="122"/>
    </location>
</feature>
<reference evidence="18" key="2">
    <citation type="submission" date="2020-09" db="EMBL/GenBank/DDBJ databases">
        <authorList>
            <person name="Sun Q."/>
            <person name="Zhou Y."/>
        </authorList>
    </citation>
    <scope>NUCLEOTIDE SEQUENCE</scope>
    <source>
        <strain evidence="18">CGMCC 1.12921</strain>
    </source>
</reference>
<dbReference type="SMART" id="SM00304">
    <property type="entry name" value="HAMP"/>
    <property type="match status" value="1"/>
</dbReference>
<keyword evidence="12" id="KW-0902">Two-component regulatory system</keyword>
<dbReference type="Gene3D" id="6.10.340.10">
    <property type="match status" value="1"/>
</dbReference>
<dbReference type="InterPro" id="IPR004358">
    <property type="entry name" value="Sig_transdc_His_kin-like_C"/>
</dbReference>
<feature type="transmembrane region" description="Helical" evidence="15">
    <location>
        <begin position="56"/>
        <end position="76"/>
    </location>
</feature>
<dbReference type="Pfam" id="PF00512">
    <property type="entry name" value="HisKA"/>
    <property type="match status" value="1"/>
</dbReference>
<dbReference type="EMBL" id="BMGH01000001">
    <property type="protein sequence ID" value="GGD03601.1"/>
    <property type="molecule type" value="Genomic_DNA"/>
</dbReference>
<keyword evidence="5" id="KW-0597">Phosphoprotein</keyword>
<comment type="subcellular location">
    <subcellularLocation>
        <location evidence="2">Cell membrane</location>
        <topology evidence="2">Multi-pass membrane protein</topology>
    </subcellularLocation>
</comment>
<dbReference type="GO" id="GO:0005524">
    <property type="term" value="F:ATP binding"/>
    <property type="evidence" value="ECO:0007669"/>
    <property type="project" value="UniProtKB-KW"/>
</dbReference>
<dbReference type="Gene3D" id="3.30.450.20">
    <property type="entry name" value="PAS domain"/>
    <property type="match status" value="1"/>
</dbReference>
<dbReference type="InterPro" id="IPR005467">
    <property type="entry name" value="His_kinase_dom"/>
</dbReference>
<dbReference type="InterPro" id="IPR045671">
    <property type="entry name" value="NtrY-like_N"/>
</dbReference>
<organism evidence="18 19">
    <name type="scientific">Aquisalinus flavus</name>
    <dbReference type="NCBI Taxonomy" id="1526572"/>
    <lineage>
        <taxon>Bacteria</taxon>
        <taxon>Pseudomonadati</taxon>
        <taxon>Pseudomonadota</taxon>
        <taxon>Alphaproteobacteria</taxon>
        <taxon>Parvularculales</taxon>
        <taxon>Parvularculaceae</taxon>
        <taxon>Aquisalinus</taxon>
    </lineage>
</organism>
<reference evidence="18" key="1">
    <citation type="journal article" date="2014" name="Int. J. Syst. Evol. Microbiol.">
        <title>Complete genome sequence of Corynebacterium casei LMG S-19264T (=DSM 44701T), isolated from a smear-ripened cheese.</title>
        <authorList>
            <consortium name="US DOE Joint Genome Institute (JGI-PGF)"/>
            <person name="Walter F."/>
            <person name="Albersmeier A."/>
            <person name="Kalinowski J."/>
            <person name="Ruckert C."/>
        </authorList>
    </citation>
    <scope>NUCLEOTIDE SEQUENCE</scope>
    <source>
        <strain evidence="18">CGMCC 1.12921</strain>
    </source>
</reference>
<protein>
    <recommendedName>
        <fullName evidence="3">histidine kinase</fullName>
        <ecNumber evidence="3">2.7.13.3</ecNumber>
    </recommendedName>
</protein>
<dbReference type="AlphaFoldDB" id="A0A8J2V2Q9"/>
<dbReference type="InterPro" id="IPR017232">
    <property type="entry name" value="NtrY"/>
</dbReference>